<name>A0ABV4GIQ1_9BRAD</name>
<protein>
    <recommendedName>
        <fullName evidence="2">Mannitol dehydrogenase N-terminal domain-containing protein</fullName>
    </recommendedName>
</protein>
<proteinExistence type="predicted"/>
<dbReference type="SUPFAM" id="SSF51735">
    <property type="entry name" value="NAD(P)-binding Rossmann-fold domains"/>
    <property type="match status" value="1"/>
</dbReference>
<keyword evidence="4" id="KW-1185">Reference proteome</keyword>
<evidence type="ECO:0000313" key="3">
    <source>
        <dbReference type="EMBL" id="MEY9470887.1"/>
    </source>
</evidence>
<dbReference type="EMBL" id="JBGBZN010000002">
    <property type="protein sequence ID" value="MEY9470887.1"/>
    <property type="molecule type" value="Genomic_DNA"/>
</dbReference>
<dbReference type="RefSeq" id="WP_370091065.1">
    <property type="nucleotide sequence ID" value="NZ_JBGBZN010000002.1"/>
</dbReference>
<evidence type="ECO:0000256" key="1">
    <source>
        <dbReference type="ARBA" id="ARBA00023002"/>
    </source>
</evidence>
<dbReference type="Proteomes" id="UP001565474">
    <property type="component" value="Unassembled WGS sequence"/>
</dbReference>
<dbReference type="Pfam" id="PF01232">
    <property type="entry name" value="Mannitol_dh"/>
    <property type="match status" value="1"/>
</dbReference>
<comment type="caution">
    <text evidence="3">The sequence shown here is derived from an EMBL/GenBank/DDBJ whole genome shotgun (WGS) entry which is preliminary data.</text>
</comment>
<keyword evidence="1" id="KW-0560">Oxidoreductase</keyword>
<evidence type="ECO:0000313" key="4">
    <source>
        <dbReference type="Proteomes" id="UP001565474"/>
    </source>
</evidence>
<feature type="domain" description="Mannitol dehydrogenase N-terminal" evidence="2">
    <location>
        <begin position="1"/>
        <end position="185"/>
    </location>
</feature>
<dbReference type="InterPro" id="IPR036291">
    <property type="entry name" value="NAD(P)-bd_dom_sf"/>
</dbReference>
<gene>
    <name evidence="3" type="ORF">ABH992_003286</name>
</gene>
<reference evidence="3 4" key="1">
    <citation type="submission" date="2024-07" db="EMBL/GenBank/DDBJ databases">
        <title>Genomic Encyclopedia of Type Strains, Phase V (KMG-V): Genome sequencing to study the core and pangenomes of soil and plant-associated prokaryotes.</title>
        <authorList>
            <person name="Whitman W."/>
        </authorList>
    </citation>
    <scope>NUCLEOTIDE SEQUENCE [LARGE SCALE GENOMIC DNA]</scope>
    <source>
        <strain evidence="3 4">USDA 222</strain>
    </source>
</reference>
<sequence>MRHVHFGAGKLGLGFAGSVAMEFGLDFIVANRGDAGSSALSERNQLLAQNSEYTIKYYTGQPDVVSVNRFLNWNHDPDRAALQQLISDVDTVLITTSLDGNHKEIADIVQAGLLMRSANQGTPALVLAFENGISDQDLRNAFMADASSEYLQTIDSCSRYIPCVVDRVCNNVRLEESNVLVDAERYGCLSLPVNAKSLIEAVGIYPGPLVKFERDLEIARMKKIWLFNGPHLMLAINAHYERAFDFQEYVCANKGLTTELLQEFALGCFQACLTRGALSPQQVNELDSDLQATAQSTQKRFEQTPGLVSRIMKRFRQPTKEKPSWMEEFFSNMKYKVIEPAHAYRDRTGHMPRRISETLLRAVDLISDRRFIEGTD</sequence>
<dbReference type="Gene3D" id="3.40.50.720">
    <property type="entry name" value="NAD(P)-binding Rossmann-like Domain"/>
    <property type="match status" value="1"/>
</dbReference>
<evidence type="ECO:0000259" key="2">
    <source>
        <dbReference type="Pfam" id="PF01232"/>
    </source>
</evidence>
<organism evidence="3 4">
    <name type="scientific">Bradyrhizobium yuanmingense</name>
    <dbReference type="NCBI Taxonomy" id="108015"/>
    <lineage>
        <taxon>Bacteria</taxon>
        <taxon>Pseudomonadati</taxon>
        <taxon>Pseudomonadota</taxon>
        <taxon>Alphaproteobacteria</taxon>
        <taxon>Hyphomicrobiales</taxon>
        <taxon>Nitrobacteraceae</taxon>
        <taxon>Bradyrhizobium</taxon>
    </lineage>
</organism>
<accession>A0ABV4GIQ1</accession>
<dbReference type="InterPro" id="IPR013131">
    <property type="entry name" value="Mannitol_DH_N"/>
</dbReference>